<name>A0ABV3SIX1_9HYPH</name>
<sequence length="91" mass="9598">MKRTLTLAGVVLAFTSFTTWAQETDDTATNAVLQATSEASATPAGWNGDVLREELASKSLAAIRQPCRPKATDSLVGDLGDVGVLLHKQVI</sequence>
<keyword evidence="1" id="KW-0732">Signal</keyword>
<keyword evidence="3" id="KW-1185">Reference proteome</keyword>
<protein>
    <submittedName>
        <fullName evidence="2">Uncharacterized protein</fullName>
    </submittedName>
</protein>
<evidence type="ECO:0000256" key="1">
    <source>
        <dbReference type="SAM" id="SignalP"/>
    </source>
</evidence>
<accession>A0ABV3SIX1</accession>
<proteinExistence type="predicted"/>
<evidence type="ECO:0000313" key="2">
    <source>
        <dbReference type="EMBL" id="MEX0406709.1"/>
    </source>
</evidence>
<dbReference type="RefSeq" id="WP_367954597.1">
    <property type="nucleotide sequence ID" value="NZ_JBDPGJ010000003.1"/>
</dbReference>
<comment type="caution">
    <text evidence="2">The sequence shown here is derived from an EMBL/GenBank/DDBJ whole genome shotgun (WGS) entry which is preliminary data.</text>
</comment>
<evidence type="ECO:0000313" key="3">
    <source>
        <dbReference type="Proteomes" id="UP001556692"/>
    </source>
</evidence>
<feature type="chain" id="PRO_5046554500" evidence="1">
    <location>
        <begin position="22"/>
        <end position="91"/>
    </location>
</feature>
<reference evidence="2 3" key="1">
    <citation type="submission" date="2024-05" db="EMBL/GenBank/DDBJ databases">
        <authorList>
            <person name="Jiang F."/>
        </authorList>
    </citation>
    <scope>NUCLEOTIDE SEQUENCE [LARGE SCALE GENOMIC DNA]</scope>
    <source>
        <strain evidence="2 3">LZ166</strain>
    </source>
</reference>
<organism evidence="2 3">
    <name type="scientific">Aquibium pacificus</name>
    <dbReference type="NCBI Taxonomy" id="3153579"/>
    <lineage>
        <taxon>Bacteria</taxon>
        <taxon>Pseudomonadati</taxon>
        <taxon>Pseudomonadota</taxon>
        <taxon>Alphaproteobacteria</taxon>
        <taxon>Hyphomicrobiales</taxon>
        <taxon>Phyllobacteriaceae</taxon>
        <taxon>Aquibium</taxon>
    </lineage>
</organism>
<dbReference type="Proteomes" id="UP001556692">
    <property type="component" value="Unassembled WGS sequence"/>
</dbReference>
<gene>
    <name evidence="2" type="ORF">ABGN05_13625</name>
</gene>
<feature type="signal peptide" evidence="1">
    <location>
        <begin position="1"/>
        <end position="21"/>
    </location>
</feature>
<dbReference type="EMBL" id="JBDPGJ010000003">
    <property type="protein sequence ID" value="MEX0406709.1"/>
    <property type="molecule type" value="Genomic_DNA"/>
</dbReference>